<dbReference type="SUPFAM" id="SSF56801">
    <property type="entry name" value="Acetyl-CoA synthetase-like"/>
    <property type="match status" value="1"/>
</dbReference>
<organism evidence="3 4">
    <name type="scientific">Pseudaminobacter salicylatoxidans</name>
    <dbReference type="NCBI Taxonomy" id="93369"/>
    <lineage>
        <taxon>Bacteria</taxon>
        <taxon>Pseudomonadati</taxon>
        <taxon>Pseudomonadota</taxon>
        <taxon>Alphaproteobacteria</taxon>
        <taxon>Hyphomicrobiales</taxon>
        <taxon>Phyllobacteriaceae</taxon>
        <taxon>Pseudaminobacter</taxon>
    </lineage>
</organism>
<feature type="domain" description="AMP-dependent ligase C-terminal" evidence="2">
    <location>
        <begin position="370"/>
        <end position="469"/>
    </location>
</feature>
<dbReference type="InterPro" id="IPR042099">
    <property type="entry name" value="ANL_N_sf"/>
</dbReference>
<dbReference type="Pfam" id="PF14535">
    <property type="entry name" value="AMP-binding_C_2"/>
    <property type="match status" value="1"/>
</dbReference>
<dbReference type="GO" id="GO:0016874">
    <property type="term" value="F:ligase activity"/>
    <property type="evidence" value="ECO:0007669"/>
    <property type="project" value="UniProtKB-KW"/>
</dbReference>
<dbReference type="PANTHER" id="PTHR43845:SF1">
    <property type="entry name" value="BLR5969 PROTEIN"/>
    <property type="match status" value="1"/>
</dbReference>
<evidence type="ECO:0000313" key="3">
    <source>
        <dbReference type="EMBL" id="PWJ86534.1"/>
    </source>
</evidence>
<dbReference type="RefSeq" id="WP_109611486.1">
    <property type="nucleotide sequence ID" value="NZ_QGGG01000001.1"/>
</dbReference>
<dbReference type="Gene3D" id="3.30.300.30">
    <property type="match status" value="1"/>
</dbReference>
<evidence type="ECO:0000313" key="4">
    <source>
        <dbReference type="Proteomes" id="UP000245396"/>
    </source>
</evidence>
<gene>
    <name evidence="3" type="ORF">C7441_101415</name>
</gene>
<comment type="caution">
    <text evidence="3">The sequence shown here is derived from an EMBL/GenBank/DDBJ whole genome shotgun (WGS) entry which is preliminary data.</text>
</comment>
<dbReference type="OrthoDB" id="580775at2"/>
<protein>
    <submittedName>
        <fullName evidence="3">Phenylacetate-CoA ligase</fullName>
    </submittedName>
</protein>
<dbReference type="InterPro" id="IPR045851">
    <property type="entry name" value="AMP-bd_C_sf"/>
</dbReference>
<dbReference type="Gene3D" id="3.40.50.12780">
    <property type="entry name" value="N-terminal domain of ligase-like"/>
    <property type="match status" value="1"/>
</dbReference>
<dbReference type="STRING" id="1192868.GCA_000304395_03025"/>
<reference evidence="3 4" key="1">
    <citation type="submission" date="2018-05" db="EMBL/GenBank/DDBJ databases">
        <title>Genomic Encyclopedia of Type Strains, Phase IV (KMG-IV): sequencing the most valuable type-strain genomes for metagenomic binning, comparative biology and taxonomic classification.</title>
        <authorList>
            <person name="Goeker M."/>
        </authorList>
    </citation>
    <scope>NUCLEOTIDE SEQUENCE [LARGE SCALE GENOMIC DNA]</scope>
    <source>
        <strain evidence="3 4">DSM 6986</strain>
    </source>
</reference>
<dbReference type="InterPro" id="IPR000873">
    <property type="entry name" value="AMP-dep_synth/lig_dom"/>
</dbReference>
<dbReference type="Pfam" id="PF00501">
    <property type="entry name" value="AMP-binding"/>
    <property type="match status" value="1"/>
</dbReference>
<proteinExistence type="predicted"/>
<accession>A0A316CWR9</accession>
<feature type="domain" description="AMP-dependent synthetase/ligase" evidence="1">
    <location>
        <begin position="119"/>
        <end position="319"/>
    </location>
</feature>
<dbReference type="InterPro" id="IPR028154">
    <property type="entry name" value="AMP-dep_Lig_C"/>
</dbReference>
<evidence type="ECO:0000259" key="1">
    <source>
        <dbReference type="Pfam" id="PF00501"/>
    </source>
</evidence>
<evidence type="ECO:0000259" key="2">
    <source>
        <dbReference type="Pfam" id="PF14535"/>
    </source>
</evidence>
<sequence>MTLSIPYYCKSVDWDQFIADYPPPPHFHTTVGRLSADAMHALQEKRFLDRVADAWNVPFYQRHWKTVGLEKGDVTRLEHIDRIPTFTSDDLKGALQSAPPFGDHYQFGRPDFGKVPLKIQTSGGTTGMPRPTLFDPIAWEVQAVQMARAFYEQGALPGDIVQITYTNSLANSAWNAFTALFNWMGCVPVTTGTGIVTPSARKLEYAKEWGVNWWFARGEYLGRLAQVAEEMKFDLHQLKTRFLHSYLGPDIEGHFRAKLEAAWGCPIYDNYGTHEIGLIAFEGRERKGKHINEDTVYVQIVDTETGAPLPYGQRGNLVATSLHRAVPPIIRYDLRDLMIMTDREESESGIISRKLSTFLGRADEMVKLRGMNVYPLACQNAVTKDDRTTGDYICVAYYVGEGLGRREEMTVRIERKSGEVDSAALEADMRAALFKDLGVKVDVEIVDPGTLAEHTRHGKEKVRRLLDLRK</sequence>
<keyword evidence="3" id="KW-0436">Ligase</keyword>
<keyword evidence="4" id="KW-1185">Reference proteome</keyword>
<dbReference type="PANTHER" id="PTHR43845">
    <property type="entry name" value="BLR5969 PROTEIN"/>
    <property type="match status" value="1"/>
</dbReference>
<dbReference type="EMBL" id="QGGG01000001">
    <property type="protein sequence ID" value="PWJ86534.1"/>
    <property type="molecule type" value="Genomic_DNA"/>
</dbReference>
<dbReference type="Proteomes" id="UP000245396">
    <property type="component" value="Unassembled WGS sequence"/>
</dbReference>
<dbReference type="AlphaFoldDB" id="A0A316CWR9"/>
<name>A0A316CWR9_PSESE</name>